<evidence type="ECO:0000313" key="4">
    <source>
        <dbReference type="Proteomes" id="UP000265180"/>
    </source>
</evidence>
<evidence type="ECO:0000313" key="3">
    <source>
        <dbReference type="Ensembl" id="ENSORLP00020000589.1"/>
    </source>
</evidence>
<reference key="1">
    <citation type="journal article" date="2007" name="Nature">
        <title>The medaka draft genome and insights into vertebrate genome evolution.</title>
        <authorList>
            <person name="Kasahara M."/>
            <person name="Naruse K."/>
            <person name="Sasaki S."/>
            <person name="Nakatani Y."/>
            <person name="Qu W."/>
            <person name="Ahsan B."/>
            <person name="Yamada T."/>
            <person name="Nagayasu Y."/>
            <person name="Doi K."/>
            <person name="Kasai Y."/>
            <person name="Jindo T."/>
            <person name="Kobayashi D."/>
            <person name="Shimada A."/>
            <person name="Toyoda A."/>
            <person name="Kuroki Y."/>
            <person name="Fujiyama A."/>
            <person name="Sasaki T."/>
            <person name="Shimizu A."/>
            <person name="Asakawa S."/>
            <person name="Shimizu N."/>
            <person name="Hashimoto S."/>
            <person name="Yang J."/>
            <person name="Lee Y."/>
            <person name="Matsushima K."/>
            <person name="Sugano S."/>
            <person name="Sakaizumi M."/>
            <person name="Narita T."/>
            <person name="Ohishi K."/>
            <person name="Haga S."/>
            <person name="Ohta F."/>
            <person name="Nomoto H."/>
            <person name="Nogata K."/>
            <person name="Morishita T."/>
            <person name="Endo T."/>
            <person name="Shin-I T."/>
            <person name="Takeda H."/>
            <person name="Morishita S."/>
            <person name="Kohara Y."/>
        </authorList>
    </citation>
    <scope>NUCLEOTIDE SEQUENCE [LARGE SCALE GENOMIC DNA]</scope>
    <source>
        <strain>Hd-rR</strain>
    </source>
</reference>
<evidence type="ECO:0000256" key="1">
    <source>
        <dbReference type="ARBA" id="ARBA00022737"/>
    </source>
</evidence>
<dbReference type="Gene3D" id="1.25.40.10">
    <property type="entry name" value="Tetratricopeptide repeat domain"/>
    <property type="match status" value="1"/>
</dbReference>
<keyword evidence="2" id="KW-0802">TPR repeat</keyword>
<reference evidence="3 4" key="2">
    <citation type="submission" date="2017-04" db="EMBL/GenBank/DDBJ databases">
        <title>CpG methylation of centromeres and impact of large insertions on vertebrate speciation.</title>
        <authorList>
            <person name="Ichikawa K."/>
            <person name="Yoshimura J."/>
            <person name="Morishita S."/>
        </authorList>
    </citation>
    <scope>NUCLEOTIDE SEQUENCE</scope>
    <source>
        <strain evidence="3 4">HNI</strain>
    </source>
</reference>
<dbReference type="Ensembl" id="ENSORLT00020014469.1">
    <property type="protein sequence ID" value="ENSORLP00020000589.1"/>
    <property type="gene ID" value="ENSORLG00020001305.1"/>
</dbReference>
<reference evidence="3" key="3">
    <citation type="submission" date="2025-08" db="UniProtKB">
        <authorList>
            <consortium name="Ensembl"/>
        </authorList>
    </citation>
    <scope>IDENTIFICATION</scope>
    <source>
        <strain evidence="3">HNI</strain>
    </source>
</reference>
<proteinExistence type="predicted"/>
<dbReference type="AlphaFoldDB" id="A0A3P9JWE6"/>
<dbReference type="InterPro" id="IPR011990">
    <property type="entry name" value="TPR-like_helical_dom_sf"/>
</dbReference>
<accession>A0A3P9JWE6</accession>
<sequence length="168" mass="19256">MAEHALSQELLCPEGGRSLSYLRHLAKLQLLKGDYSSMQFFKPLIYEQDADVWALNGHRHYLQGAFTEAKESYEWSLNILKNPSDSHIVFLRLGSIYLMQEKLQELEEAEDALMEANHLNAENAEVWAYLSLICLKVSKQLQHSDSLSQFKSCLQVDSCFETSIEINV</sequence>
<dbReference type="SUPFAM" id="SSF48452">
    <property type="entry name" value="TPR-like"/>
    <property type="match status" value="1"/>
</dbReference>
<organism evidence="3 4">
    <name type="scientific">Oryzias latipes</name>
    <name type="common">Japanese rice fish</name>
    <name type="synonym">Japanese killifish</name>
    <dbReference type="NCBI Taxonomy" id="8090"/>
    <lineage>
        <taxon>Eukaryota</taxon>
        <taxon>Metazoa</taxon>
        <taxon>Chordata</taxon>
        <taxon>Craniata</taxon>
        <taxon>Vertebrata</taxon>
        <taxon>Euteleostomi</taxon>
        <taxon>Actinopterygii</taxon>
        <taxon>Neopterygii</taxon>
        <taxon>Teleostei</taxon>
        <taxon>Neoteleostei</taxon>
        <taxon>Acanthomorphata</taxon>
        <taxon>Ovalentaria</taxon>
        <taxon>Atherinomorphae</taxon>
        <taxon>Beloniformes</taxon>
        <taxon>Adrianichthyidae</taxon>
        <taxon>Oryziinae</taxon>
        <taxon>Oryzias</taxon>
    </lineage>
</organism>
<reference evidence="3" key="4">
    <citation type="submission" date="2025-09" db="UniProtKB">
        <authorList>
            <consortium name="Ensembl"/>
        </authorList>
    </citation>
    <scope>IDENTIFICATION</scope>
    <source>
        <strain evidence="3">HNI</strain>
    </source>
</reference>
<protein>
    <submittedName>
        <fullName evidence="3">Uncharacterized protein</fullName>
    </submittedName>
</protein>
<dbReference type="PANTHER" id="PTHR44314:SF1">
    <property type="entry name" value="CILIA- AND FLAGELLA-ASSOCIATED PROTEIN 70"/>
    <property type="match status" value="1"/>
</dbReference>
<keyword evidence="1" id="KW-0677">Repeat</keyword>
<evidence type="ECO:0000256" key="2">
    <source>
        <dbReference type="ARBA" id="ARBA00022803"/>
    </source>
</evidence>
<dbReference type="InterPro" id="IPR052628">
    <property type="entry name" value="CFAP70"/>
</dbReference>
<dbReference type="PANTHER" id="PTHR44314">
    <property type="entry name" value="CILIA- AND FLAGELLA-ASSOCIATED PROTEIN 70"/>
    <property type="match status" value="1"/>
</dbReference>
<name>A0A3P9JWE6_ORYLA</name>
<dbReference type="Proteomes" id="UP000265180">
    <property type="component" value="Chromosome 3"/>
</dbReference>